<evidence type="ECO:0000313" key="2">
    <source>
        <dbReference type="Proteomes" id="UP000044806"/>
    </source>
</evidence>
<accession>A0A655XDX0</accession>
<dbReference type="AlphaFoldDB" id="A0A655XDX0"/>
<proteinExistence type="predicted"/>
<name>A0A655XDX0_VIBCL</name>
<reference evidence="1 2" key="1">
    <citation type="submission" date="2015-07" db="EMBL/GenBank/DDBJ databases">
        <authorList>
            <consortium name="Pathogen Informatics"/>
        </authorList>
    </citation>
    <scope>NUCLEOTIDE SEQUENCE [LARGE SCALE GENOMIC DNA]</scope>
    <source>
        <strain evidence="1 2">A51</strain>
    </source>
</reference>
<gene>
    <name evidence="1" type="ORF">ERS013165_02511</name>
</gene>
<dbReference type="EMBL" id="CWOW01000012">
    <property type="protein sequence ID" value="CSA81641.1"/>
    <property type="molecule type" value="Genomic_DNA"/>
</dbReference>
<evidence type="ECO:0000313" key="1">
    <source>
        <dbReference type="EMBL" id="CSA81641.1"/>
    </source>
</evidence>
<organism evidence="1 2">
    <name type="scientific">Vibrio cholerae</name>
    <dbReference type="NCBI Taxonomy" id="666"/>
    <lineage>
        <taxon>Bacteria</taxon>
        <taxon>Pseudomonadati</taxon>
        <taxon>Pseudomonadota</taxon>
        <taxon>Gammaproteobacteria</taxon>
        <taxon>Vibrionales</taxon>
        <taxon>Vibrionaceae</taxon>
        <taxon>Vibrio</taxon>
    </lineage>
</organism>
<dbReference type="Proteomes" id="UP000044806">
    <property type="component" value="Unassembled WGS sequence"/>
</dbReference>
<sequence>MGLLSNGKLMKTLIKGTKEVMSDILVAVVVSPA</sequence>
<protein>
    <submittedName>
        <fullName evidence="1">Uncharacterized protein</fullName>
    </submittedName>
</protein>